<dbReference type="PROSITE" id="PS50850">
    <property type="entry name" value="MFS"/>
    <property type="match status" value="1"/>
</dbReference>
<evidence type="ECO:0000256" key="7">
    <source>
        <dbReference type="SAM" id="Phobius"/>
    </source>
</evidence>
<reference evidence="9 10" key="1">
    <citation type="journal article" date="2024" name="IMA Fungus">
        <title>IMA Genome - F19 : A genome assembly and annotation guide to empower mycologists, including annotated draft genome sequences of Ceratocystis pirilliformis, Diaporthe australafricana, Fusarium ophioides, Paecilomyces lecythidis, and Sporothrix stenoceras.</title>
        <authorList>
            <person name="Aylward J."/>
            <person name="Wilson A.M."/>
            <person name="Visagie C.M."/>
            <person name="Spraker J."/>
            <person name="Barnes I."/>
            <person name="Buitendag C."/>
            <person name="Ceriani C."/>
            <person name="Del Mar Angel L."/>
            <person name="du Plessis D."/>
            <person name="Fuchs T."/>
            <person name="Gasser K."/>
            <person name="Kramer D."/>
            <person name="Li W."/>
            <person name="Munsamy K."/>
            <person name="Piso A."/>
            <person name="Price J.L."/>
            <person name="Sonnekus B."/>
            <person name="Thomas C."/>
            <person name="van der Nest A."/>
            <person name="van Dijk A."/>
            <person name="van Heerden A."/>
            <person name="van Vuuren N."/>
            <person name="Yilmaz N."/>
            <person name="Duong T.A."/>
            <person name="van der Merwe N.A."/>
            <person name="Wingfield M.J."/>
            <person name="Wingfield B.D."/>
        </authorList>
    </citation>
    <scope>NUCLEOTIDE SEQUENCE [LARGE SCALE GENOMIC DNA]</scope>
    <source>
        <strain evidence="9 10">CMW 5346</strain>
    </source>
</reference>
<dbReference type="InterPro" id="IPR011701">
    <property type="entry name" value="MFS"/>
</dbReference>
<keyword evidence="3 7" id="KW-0812">Transmembrane</keyword>
<keyword evidence="2" id="KW-0813">Transport</keyword>
<feature type="transmembrane region" description="Helical" evidence="7">
    <location>
        <begin position="185"/>
        <end position="205"/>
    </location>
</feature>
<accession>A0ABR3YXB8</accession>
<dbReference type="Gene3D" id="1.20.1250.20">
    <property type="entry name" value="MFS general substrate transporter like domains"/>
    <property type="match status" value="1"/>
</dbReference>
<evidence type="ECO:0000256" key="4">
    <source>
        <dbReference type="ARBA" id="ARBA00022989"/>
    </source>
</evidence>
<feature type="transmembrane region" description="Helical" evidence="7">
    <location>
        <begin position="399"/>
        <end position="417"/>
    </location>
</feature>
<evidence type="ECO:0000256" key="3">
    <source>
        <dbReference type="ARBA" id="ARBA00022692"/>
    </source>
</evidence>
<evidence type="ECO:0000256" key="5">
    <source>
        <dbReference type="ARBA" id="ARBA00023136"/>
    </source>
</evidence>
<sequence length="594" mass="62216">MSGDSTRVPTPAGTLTDQENNITNNHLNVNKEDQVGGETTDYDEKKDAAGDATSIDIEKTEANAAAAPAAGVNADGVAVDENGDAYPTGSKLIFIVVALVLTTLLIAMDMTIVATEIPKITDEFHGLDKVSWYGAAYFMCVGGSQSTWGKMFKYFPLKTTYLVALVLFEAGSALCGASPNATALIVGRAIAGLSASGLVSGAYIIIGFSAPPSTRPLLTSITGAAYGIASVIAPLIGGAFADHVTWRWAFYINLPIGAVSGLLFLIFFKTPNASRPKSATLSEKVWHTDPLGAALLMGAIICFILGLQWGGQTKEWSSGSVIGVLVAFGVILIIFAGWQIFQGERAMMTPRLLRQRSVWVSSLFSFNFAGGYFLIVYFLPVYFQSIDGVSPTASGVRNLPIIIAVTIATISSGVLMAKTGRVAAMMTIGGVLATIASGLLYTLKVGSNSGHWIGFQVLAGLGYGFSFQLPIIYAQSETTAEDMAATTAIVLCFQTVGGAFYDSAAQSAFVNTIIRKLAIYAPDLNPAVVINTGNTQLRTVFSGAELSGVLASYSRGIQIAFSLSIVGAGTATLIGMASSWRRIGHNPDAMGGAA</sequence>
<dbReference type="SUPFAM" id="SSF103473">
    <property type="entry name" value="MFS general substrate transporter"/>
    <property type="match status" value="1"/>
</dbReference>
<feature type="transmembrane region" description="Helical" evidence="7">
    <location>
        <begin position="556"/>
        <end position="577"/>
    </location>
</feature>
<evidence type="ECO:0000256" key="6">
    <source>
        <dbReference type="SAM" id="MobiDB-lite"/>
    </source>
</evidence>
<evidence type="ECO:0000313" key="9">
    <source>
        <dbReference type="EMBL" id="KAL1892981.1"/>
    </source>
</evidence>
<protein>
    <recommendedName>
        <fullName evidence="8">Major facilitator superfamily (MFS) profile domain-containing protein</fullName>
    </recommendedName>
</protein>
<evidence type="ECO:0000313" key="10">
    <source>
        <dbReference type="Proteomes" id="UP001583186"/>
    </source>
</evidence>
<comment type="caution">
    <text evidence="9">The sequence shown here is derived from an EMBL/GenBank/DDBJ whole genome shotgun (WGS) entry which is preliminary data.</text>
</comment>
<dbReference type="EMBL" id="JAWCUI010000040">
    <property type="protein sequence ID" value="KAL1892981.1"/>
    <property type="molecule type" value="Genomic_DNA"/>
</dbReference>
<dbReference type="Proteomes" id="UP001583186">
    <property type="component" value="Unassembled WGS sequence"/>
</dbReference>
<evidence type="ECO:0000256" key="1">
    <source>
        <dbReference type="ARBA" id="ARBA00004141"/>
    </source>
</evidence>
<keyword evidence="10" id="KW-1185">Reference proteome</keyword>
<organism evidence="9 10">
    <name type="scientific">Sporothrix stenoceras</name>
    <dbReference type="NCBI Taxonomy" id="5173"/>
    <lineage>
        <taxon>Eukaryota</taxon>
        <taxon>Fungi</taxon>
        <taxon>Dikarya</taxon>
        <taxon>Ascomycota</taxon>
        <taxon>Pezizomycotina</taxon>
        <taxon>Sordariomycetes</taxon>
        <taxon>Sordariomycetidae</taxon>
        <taxon>Ophiostomatales</taxon>
        <taxon>Ophiostomataceae</taxon>
        <taxon>Sporothrix</taxon>
    </lineage>
</organism>
<evidence type="ECO:0000259" key="8">
    <source>
        <dbReference type="PROSITE" id="PS50850"/>
    </source>
</evidence>
<feature type="transmembrane region" description="Helical" evidence="7">
    <location>
        <begin position="160"/>
        <end position="179"/>
    </location>
</feature>
<dbReference type="Gene3D" id="1.20.1720.10">
    <property type="entry name" value="Multidrug resistance protein D"/>
    <property type="match status" value="1"/>
</dbReference>
<feature type="transmembrane region" description="Helical" evidence="7">
    <location>
        <begin position="130"/>
        <end position="148"/>
    </location>
</feature>
<dbReference type="InterPro" id="IPR020846">
    <property type="entry name" value="MFS_dom"/>
</dbReference>
<dbReference type="InterPro" id="IPR036259">
    <property type="entry name" value="MFS_trans_sf"/>
</dbReference>
<gene>
    <name evidence="9" type="ORF">Sste5346_006661</name>
</gene>
<feature type="transmembrane region" description="Helical" evidence="7">
    <location>
        <begin position="217"/>
        <end position="236"/>
    </location>
</feature>
<keyword evidence="4 7" id="KW-1133">Transmembrane helix</keyword>
<comment type="subcellular location">
    <subcellularLocation>
        <location evidence="1">Membrane</location>
        <topology evidence="1">Multi-pass membrane protein</topology>
    </subcellularLocation>
</comment>
<dbReference type="CDD" id="cd17502">
    <property type="entry name" value="MFS_Azr1_MDR_like"/>
    <property type="match status" value="1"/>
</dbReference>
<keyword evidence="5 7" id="KW-0472">Membrane</keyword>
<dbReference type="Pfam" id="PF07690">
    <property type="entry name" value="MFS_1"/>
    <property type="match status" value="1"/>
</dbReference>
<dbReference type="PANTHER" id="PTHR23501">
    <property type="entry name" value="MAJOR FACILITATOR SUPERFAMILY"/>
    <property type="match status" value="1"/>
</dbReference>
<feature type="domain" description="Major facilitator superfamily (MFS) profile" evidence="8">
    <location>
        <begin position="95"/>
        <end position="594"/>
    </location>
</feature>
<feature type="region of interest" description="Disordered" evidence="6">
    <location>
        <begin position="1"/>
        <end position="49"/>
    </location>
</feature>
<proteinExistence type="predicted"/>
<feature type="transmembrane region" description="Helical" evidence="7">
    <location>
        <begin position="424"/>
        <end position="443"/>
    </location>
</feature>
<feature type="transmembrane region" description="Helical" evidence="7">
    <location>
        <begin position="316"/>
        <end position="338"/>
    </location>
</feature>
<feature type="transmembrane region" description="Helical" evidence="7">
    <location>
        <begin position="449"/>
        <end position="471"/>
    </location>
</feature>
<evidence type="ECO:0000256" key="2">
    <source>
        <dbReference type="ARBA" id="ARBA00022448"/>
    </source>
</evidence>
<dbReference type="PANTHER" id="PTHR23501:SF177">
    <property type="entry name" value="MAJOR FACILITATOR SUPERFAMILY (MFS) PROFILE DOMAIN-CONTAINING PROTEIN-RELATED"/>
    <property type="match status" value="1"/>
</dbReference>
<feature type="transmembrane region" description="Helical" evidence="7">
    <location>
        <begin position="358"/>
        <end position="379"/>
    </location>
</feature>
<feature type="transmembrane region" description="Helical" evidence="7">
    <location>
        <begin position="248"/>
        <end position="268"/>
    </location>
</feature>
<feature type="compositionally biased region" description="Polar residues" evidence="6">
    <location>
        <begin position="1"/>
        <end position="28"/>
    </location>
</feature>
<feature type="transmembrane region" description="Helical" evidence="7">
    <location>
        <begin position="289"/>
        <end position="310"/>
    </location>
</feature>
<name>A0ABR3YXB8_9PEZI</name>
<feature type="transmembrane region" description="Helical" evidence="7">
    <location>
        <begin position="92"/>
        <end position="110"/>
    </location>
</feature>